<dbReference type="RefSeq" id="XP_008024998.1">
    <property type="nucleotide sequence ID" value="XM_008026807.1"/>
</dbReference>
<dbReference type="InterPro" id="IPR008254">
    <property type="entry name" value="Flavodoxin/NO_synth"/>
</dbReference>
<dbReference type="EMBL" id="KB908592">
    <property type="protein sequence ID" value="EOA86560.1"/>
    <property type="molecule type" value="Genomic_DNA"/>
</dbReference>
<evidence type="ECO:0000256" key="4">
    <source>
        <dbReference type="ARBA" id="ARBA00022617"/>
    </source>
</evidence>
<evidence type="ECO:0000256" key="9">
    <source>
        <dbReference type="ARBA" id="ARBA00022857"/>
    </source>
</evidence>
<dbReference type="SUPFAM" id="SSF52218">
    <property type="entry name" value="Flavoproteins"/>
    <property type="match status" value="1"/>
</dbReference>
<keyword evidence="3 15" id="KW-0813">Transport</keyword>
<evidence type="ECO:0000256" key="11">
    <source>
        <dbReference type="ARBA" id="ARBA00023002"/>
    </source>
</evidence>
<evidence type="ECO:0000256" key="14">
    <source>
        <dbReference type="ARBA" id="ARBA00049342"/>
    </source>
</evidence>
<reference evidence="20 21" key="2">
    <citation type="journal article" date="2013" name="PLoS Genet.">
        <title>Comparative genome structure, secondary metabolite, and effector coding capacity across Cochliobolus pathogens.</title>
        <authorList>
            <person name="Condon B.J."/>
            <person name="Leng Y."/>
            <person name="Wu D."/>
            <person name="Bushley K.E."/>
            <person name="Ohm R.A."/>
            <person name="Otillar R."/>
            <person name="Martin J."/>
            <person name="Schackwitz W."/>
            <person name="Grimwood J."/>
            <person name="MohdZainudin N."/>
            <person name="Xue C."/>
            <person name="Wang R."/>
            <person name="Manning V.A."/>
            <person name="Dhillon B."/>
            <person name="Tu Z.J."/>
            <person name="Steffenson B.J."/>
            <person name="Salamov A."/>
            <person name="Sun H."/>
            <person name="Lowry S."/>
            <person name="LaButti K."/>
            <person name="Han J."/>
            <person name="Copeland A."/>
            <person name="Lindquist E."/>
            <person name="Barry K."/>
            <person name="Schmutz J."/>
            <person name="Baker S.E."/>
            <person name="Ciuffetti L.M."/>
            <person name="Grigoriev I.V."/>
            <person name="Zhong S."/>
            <person name="Turgeon B.G."/>
        </authorList>
    </citation>
    <scope>NUCLEOTIDE SEQUENCE [LARGE SCALE GENOMIC DNA]</scope>
    <source>
        <strain evidence="21">28A</strain>
    </source>
</reference>
<dbReference type="InterPro" id="IPR001094">
    <property type="entry name" value="Flavdoxin-like"/>
</dbReference>
<dbReference type="CDD" id="cd11068">
    <property type="entry name" value="CYP120A1"/>
    <property type="match status" value="1"/>
</dbReference>
<sequence length="1079" mass="120207">MASDSADSVPIPQPPPHYFTGNLTEIDPDDSGSSFQRLADIYGEIFQLDMPGRKGKVIVASSYDTINDCCDGERYEKVINTALEQVRALAGDGLFTAYSGEKGWGIAHRLLMPVFGPMGIRKMFDEMMEVSSQMLLRWDRFGPDHEINCGDDFTRLTFEMIGLCAFGYRFNNFYTDHPHPFVDQMVQVLLESGRRAGRTALENKLRIFAESNRQENIKKMHDVCDKIIEARIANPQPGAKDLLNPMLEGVDPVTGERMSKELIRYNMVTFLIAGHETTSGTLGYLFYHLLKNPEKYLKVQQEVDEVVGDGPLKLEHLSRLVYLKFSIYEALRFKGPIAVLGKHALKPTKIAGKYQVQPEDIIVCNLPGLHHDPKIWGDDADVFRPERFLNGGWENLPPNSWKAFGDGVRACIGRAFAEQEMVMTVALIMQKFQVEMADPGYQLHLAVSLTSKPKDFNIKVRRRPGRSMASLGAVGGAAPSQTPASSGAEAKDGDARDAKPITVLYGSNAGTCKSYAEDLESNAARYGFKANVSSLDSATENIPKDHPVIIIEPSYEGKPADNAKKFTAWLESSAETKKLEGVQYAVFGVGNSDWTHTYHRVPKLTDELFGKMGATRFMETGFANVKEDLMGSWESWSEQMWAKLRETSGTTVEVLNGALKAQITPPKFATYLGGKDIAYGLVQVNKDLGGSEVGLAKKHMEIVLPPNTSYRSGDYMVVLPLNNTLTAKRVLKRFDLAPDDTIAITGTNKTFLSTDAPIAVYELLMTRVELGTPISQRQLQLLANATPEDKRAELLRLASDEVYKSEVIPKRLTMLDLLEDHPDCTLPFSVYLDSLKPLAPRQYSISSSPLANVEFVQAADGSTAQRLTATVTYDVHDEPAWSGHNRRFYGVASTYLARAEPGDKIRCFTRPTNTNFHLPTDPTTPLIMICAGSGIAPMRGFIQERATIKQARNAALGPAILYFGCRDYQHDYMYAEELARWQADGIVTVRPCFSKSAPAGQKPQRVPDRMWDERKELAELFGQRGAKIFLCGSASKLAKSTAKVVIRIFRDLHPEKTEEEALEWLERVKEDRFVSDVFE</sequence>
<protein>
    <recommendedName>
        <fullName evidence="15">Bifunctional cytochrome P450/NADPH--P450 reductase</fullName>
    </recommendedName>
    <domain>
        <recommendedName>
            <fullName evidence="15">Cytochrome P450</fullName>
            <ecNumber evidence="15">1.14.14.1</ecNumber>
        </recommendedName>
    </domain>
    <domain>
        <recommendedName>
            <fullName evidence="15">NADPH--cytochrome P450 reductase</fullName>
            <ecNumber evidence="15">1.6.2.4</ecNumber>
        </recommendedName>
    </domain>
</protein>
<proteinExistence type="inferred from homology"/>
<dbReference type="GO" id="GO:0005506">
    <property type="term" value="F:iron ion binding"/>
    <property type="evidence" value="ECO:0007669"/>
    <property type="project" value="UniProtKB-UniRule"/>
</dbReference>
<dbReference type="Pfam" id="PF00667">
    <property type="entry name" value="FAD_binding_1"/>
    <property type="match status" value="1"/>
</dbReference>
<evidence type="ECO:0000313" key="21">
    <source>
        <dbReference type="Proteomes" id="UP000016935"/>
    </source>
</evidence>
<dbReference type="InterPro" id="IPR017927">
    <property type="entry name" value="FAD-bd_FR_type"/>
</dbReference>
<dbReference type="InterPro" id="IPR003097">
    <property type="entry name" value="CysJ-like_FAD-binding"/>
</dbReference>
<dbReference type="InterPro" id="IPR017972">
    <property type="entry name" value="Cyt_P450_CS"/>
</dbReference>
<keyword evidence="8 15" id="KW-0274">FAD</keyword>
<feature type="region of interest" description="Disordered" evidence="17">
    <location>
        <begin position="469"/>
        <end position="494"/>
    </location>
</feature>
<dbReference type="InterPro" id="IPR023173">
    <property type="entry name" value="NADPH_Cyt_P450_Rdtase_alpha"/>
</dbReference>
<comment type="catalytic activity">
    <reaction evidence="15">
        <text>an organic molecule + reduced [NADPH--hemoprotein reductase] + O2 = an alcohol + oxidized [NADPH--hemoprotein reductase] + H2O + H(+)</text>
        <dbReference type="Rhea" id="RHEA:17149"/>
        <dbReference type="Rhea" id="RHEA-COMP:11964"/>
        <dbReference type="Rhea" id="RHEA-COMP:11965"/>
        <dbReference type="ChEBI" id="CHEBI:15377"/>
        <dbReference type="ChEBI" id="CHEBI:15378"/>
        <dbReference type="ChEBI" id="CHEBI:15379"/>
        <dbReference type="ChEBI" id="CHEBI:30879"/>
        <dbReference type="ChEBI" id="CHEBI:57618"/>
        <dbReference type="ChEBI" id="CHEBI:58210"/>
        <dbReference type="ChEBI" id="CHEBI:142491"/>
        <dbReference type="EC" id="1.14.14.1"/>
    </reaction>
</comment>
<dbReference type="SUPFAM" id="SSF52343">
    <property type="entry name" value="Ferredoxin reductase-like, C-terminal NADP-linked domain"/>
    <property type="match status" value="1"/>
</dbReference>
<dbReference type="EC" id="1.6.2.4" evidence="15"/>
<evidence type="ECO:0000256" key="17">
    <source>
        <dbReference type="SAM" id="MobiDB-lite"/>
    </source>
</evidence>
<dbReference type="CDD" id="cd06206">
    <property type="entry name" value="bifunctional_CYPOR"/>
    <property type="match status" value="1"/>
</dbReference>
<dbReference type="GeneID" id="19403481"/>
<dbReference type="eggNOG" id="KOG0157">
    <property type="taxonomic scope" value="Eukaryota"/>
</dbReference>
<dbReference type="PRINTS" id="PR00369">
    <property type="entry name" value="FLAVODOXIN"/>
</dbReference>
<evidence type="ECO:0000256" key="2">
    <source>
        <dbReference type="ARBA" id="ARBA00010018"/>
    </source>
</evidence>
<evidence type="ECO:0000256" key="1">
    <source>
        <dbReference type="ARBA" id="ARBA00001971"/>
    </source>
</evidence>
<dbReference type="GO" id="GO:0050660">
    <property type="term" value="F:flavin adenine dinucleotide binding"/>
    <property type="evidence" value="ECO:0007669"/>
    <property type="project" value="TreeGrafter"/>
</dbReference>
<keyword evidence="13 15" id="KW-0503">Monooxygenase</keyword>
<keyword evidence="12 15" id="KW-0408">Iron</keyword>
<evidence type="ECO:0000256" key="5">
    <source>
        <dbReference type="ARBA" id="ARBA00022630"/>
    </source>
</evidence>
<dbReference type="InterPro" id="IPR036396">
    <property type="entry name" value="Cyt_P450_sf"/>
</dbReference>
<comment type="cofactor">
    <cofactor evidence="15">
        <name>FAD</name>
        <dbReference type="ChEBI" id="CHEBI:57692"/>
    </cofactor>
    <cofactor evidence="15">
        <name>FMN</name>
        <dbReference type="ChEBI" id="CHEBI:58210"/>
    </cofactor>
</comment>
<dbReference type="Gene3D" id="1.10.630.10">
    <property type="entry name" value="Cytochrome P450"/>
    <property type="match status" value="1"/>
</dbReference>
<dbReference type="GO" id="GO:0020037">
    <property type="term" value="F:heme binding"/>
    <property type="evidence" value="ECO:0007669"/>
    <property type="project" value="UniProtKB-UniRule"/>
</dbReference>
<comment type="catalytic activity">
    <reaction evidence="14 15">
        <text>2 oxidized [cytochrome P450] + NADPH = 2 reduced [cytochrome P450] + NADP(+) + H(+)</text>
        <dbReference type="Rhea" id="RHEA:24040"/>
        <dbReference type="Rhea" id="RHEA-COMP:14627"/>
        <dbReference type="Rhea" id="RHEA-COMP:14628"/>
        <dbReference type="ChEBI" id="CHEBI:15378"/>
        <dbReference type="ChEBI" id="CHEBI:55376"/>
        <dbReference type="ChEBI" id="CHEBI:57783"/>
        <dbReference type="ChEBI" id="CHEBI:58349"/>
        <dbReference type="ChEBI" id="CHEBI:60344"/>
        <dbReference type="EC" id="1.6.2.4"/>
    </reaction>
</comment>
<feature type="binding site" description="axial binding residue" evidence="16">
    <location>
        <position position="411"/>
    </location>
    <ligand>
        <name>heme</name>
        <dbReference type="ChEBI" id="CHEBI:30413"/>
    </ligand>
    <ligandPart>
        <name>Fe</name>
        <dbReference type="ChEBI" id="CHEBI:18248"/>
    </ligandPart>
</feature>
<dbReference type="FunFam" id="1.10.630.10:FF:000040">
    <property type="entry name" value="Bifunctional cytochrome P450/NADPH--P450 reductase"/>
    <property type="match status" value="1"/>
</dbReference>
<evidence type="ECO:0000256" key="15">
    <source>
        <dbReference type="PIRNR" id="PIRNR000209"/>
    </source>
</evidence>
<dbReference type="PIRSF" id="PIRSF000209">
    <property type="entry name" value="Bifunctional_P450_P450R"/>
    <property type="match status" value="1"/>
</dbReference>
<dbReference type="Pfam" id="PF00175">
    <property type="entry name" value="NAD_binding_1"/>
    <property type="match status" value="1"/>
</dbReference>
<keyword evidence="6 15" id="KW-0288">FMN</keyword>
<dbReference type="PANTHER" id="PTHR19384:SF127">
    <property type="entry name" value="BIFUNCTIONAL CYTOCHROME P450_NADPH--P450 REDUCTASE"/>
    <property type="match status" value="1"/>
</dbReference>
<dbReference type="PANTHER" id="PTHR19384">
    <property type="entry name" value="NITRIC OXIDE SYNTHASE-RELATED"/>
    <property type="match status" value="1"/>
</dbReference>
<feature type="domain" description="FAD-binding FR-type" evidence="19">
    <location>
        <begin position="675"/>
        <end position="919"/>
    </location>
</feature>
<evidence type="ECO:0000256" key="16">
    <source>
        <dbReference type="PIRSR" id="PIRSR000209-1"/>
    </source>
</evidence>
<evidence type="ECO:0000256" key="6">
    <source>
        <dbReference type="ARBA" id="ARBA00022643"/>
    </source>
</evidence>
<dbReference type="InterPro" id="IPR001433">
    <property type="entry name" value="OxRdtase_FAD/NAD-bd"/>
</dbReference>
<dbReference type="HOGENOM" id="CLU_001570_7_0_1"/>
<dbReference type="InterPro" id="IPR001709">
    <property type="entry name" value="Flavoprot_Pyr_Nucl_cyt_Rdtase"/>
</dbReference>
<dbReference type="PRINTS" id="PR00371">
    <property type="entry name" value="FPNCR"/>
</dbReference>
<evidence type="ECO:0000256" key="12">
    <source>
        <dbReference type="ARBA" id="ARBA00023004"/>
    </source>
</evidence>
<evidence type="ECO:0000256" key="3">
    <source>
        <dbReference type="ARBA" id="ARBA00022448"/>
    </source>
</evidence>
<comment type="cofactor">
    <cofactor evidence="1 15 16">
        <name>heme</name>
        <dbReference type="ChEBI" id="CHEBI:30413"/>
    </cofactor>
</comment>
<evidence type="ECO:0000259" key="18">
    <source>
        <dbReference type="PROSITE" id="PS50902"/>
    </source>
</evidence>
<evidence type="ECO:0000313" key="20">
    <source>
        <dbReference type="EMBL" id="EOA86560.1"/>
    </source>
</evidence>
<dbReference type="Pfam" id="PF00258">
    <property type="entry name" value="Flavodoxin_1"/>
    <property type="match status" value="1"/>
</dbReference>
<evidence type="ECO:0000256" key="7">
    <source>
        <dbReference type="ARBA" id="ARBA00022723"/>
    </source>
</evidence>
<gene>
    <name evidence="20" type="ORF">SETTUDRAFT_30896</name>
</gene>
<keyword evidence="7 15" id="KW-0479">Metal-binding</keyword>
<dbReference type="InterPro" id="IPR029039">
    <property type="entry name" value="Flavoprotein-like_sf"/>
</dbReference>
<evidence type="ECO:0000256" key="8">
    <source>
        <dbReference type="ARBA" id="ARBA00022827"/>
    </source>
</evidence>
<feature type="domain" description="Flavodoxin-like" evidence="18">
    <location>
        <begin position="501"/>
        <end position="641"/>
    </location>
</feature>
<comment type="similarity">
    <text evidence="2 15">In the N-terminal section; belongs to the cytochrome P450 family.</text>
</comment>
<dbReference type="Gene3D" id="3.40.50.360">
    <property type="match status" value="1"/>
</dbReference>
<keyword evidence="21" id="KW-1185">Reference proteome</keyword>
<dbReference type="Gene3D" id="3.40.50.80">
    <property type="entry name" value="Nucleotide-binding domain of ferredoxin-NADP reductase (FNR) module"/>
    <property type="match status" value="1"/>
</dbReference>
<dbReference type="Proteomes" id="UP000016935">
    <property type="component" value="Unassembled WGS sequence"/>
</dbReference>
<dbReference type="eggNOG" id="KOG1158">
    <property type="taxonomic scope" value="Eukaryota"/>
</dbReference>
<keyword evidence="11 15" id="KW-0560">Oxidoreductase</keyword>
<dbReference type="GO" id="GO:0070330">
    <property type="term" value="F:aromatase activity"/>
    <property type="evidence" value="ECO:0007669"/>
    <property type="project" value="UniProtKB-UniRule"/>
</dbReference>
<reference evidence="20 21" key="1">
    <citation type="journal article" date="2012" name="PLoS Pathog.">
        <title>Diverse lifestyles and strategies of plant pathogenesis encoded in the genomes of eighteen Dothideomycetes fungi.</title>
        <authorList>
            <person name="Ohm R.A."/>
            <person name="Feau N."/>
            <person name="Henrissat B."/>
            <person name="Schoch C.L."/>
            <person name="Horwitz B.A."/>
            <person name="Barry K.W."/>
            <person name="Condon B.J."/>
            <person name="Copeland A.C."/>
            <person name="Dhillon B."/>
            <person name="Glaser F."/>
            <person name="Hesse C.N."/>
            <person name="Kosti I."/>
            <person name="LaButti K."/>
            <person name="Lindquist E.A."/>
            <person name="Lucas S."/>
            <person name="Salamov A.A."/>
            <person name="Bradshaw R.E."/>
            <person name="Ciuffetti L."/>
            <person name="Hamelin R.C."/>
            <person name="Kema G.H.J."/>
            <person name="Lawrence C."/>
            <person name="Scott J.A."/>
            <person name="Spatafora J.W."/>
            <person name="Turgeon B.G."/>
            <person name="de Wit P.J.G.M."/>
            <person name="Zhong S."/>
            <person name="Goodwin S.B."/>
            <person name="Grigoriev I.V."/>
        </authorList>
    </citation>
    <scope>NUCLEOTIDE SEQUENCE [LARGE SCALE GENOMIC DNA]</scope>
    <source>
        <strain evidence="21">28A</strain>
    </source>
</reference>
<evidence type="ECO:0000256" key="13">
    <source>
        <dbReference type="ARBA" id="ARBA00023033"/>
    </source>
</evidence>
<dbReference type="InterPro" id="IPR023206">
    <property type="entry name" value="Bifunctional_P450_P450_red"/>
</dbReference>
<dbReference type="InterPro" id="IPR017938">
    <property type="entry name" value="Riboflavin_synthase-like_b-brl"/>
</dbReference>
<dbReference type="SUPFAM" id="SSF63380">
    <property type="entry name" value="Riboflavin synthase domain-like"/>
    <property type="match status" value="1"/>
</dbReference>
<keyword evidence="5 15" id="KW-0285">Flavoprotein</keyword>
<keyword evidence="4 15" id="KW-0349">Heme</keyword>
<keyword evidence="10 15" id="KW-0249">Electron transport</keyword>
<name>R0INM4_EXST2</name>
<dbReference type="Pfam" id="PF00067">
    <property type="entry name" value="p450"/>
    <property type="match status" value="1"/>
</dbReference>
<dbReference type="GO" id="GO:0005829">
    <property type="term" value="C:cytosol"/>
    <property type="evidence" value="ECO:0007669"/>
    <property type="project" value="TreeGrafter"/>
</dbReference>
<dbReference type="Gene3D" id="2.40.30.10">
    <property type="entry name" value="Translation factors"/>
    <property type="match status" value="1"/>
</dbReference>
<dbReference type="STRING" id="671987.R0INM4"/>
<evidence type="ECO:0000256" key="10">
    <source>
        <dbReference type="ARBA" id="ARBA00022982"/>
    </source>
</evidence>
<evidence type="ECO:0000259" key="19">
    <source>
        <dbReference type="PROSITE" id="PS51384"/>
    </source>
</evidence>
<dbReference type="Gene3D" id="1.20.990.10">
    <property type="entry name" value="NADPH-cytochrome p450 Reductase, Chain A, domain 3"/>
    <property type="match status" value="1"/>
</dbReference>
<dbReference type="InterPro" id="IPR001128">
    <property type="entry name" value="Cyt_P450"/>
</dbReference>
<dbReference type="SUPFAM" id="SSF48264">
    <property type="entry name" value="Cytochrome P450"/>
    <property type="match status" value="1"/>
</dbReference>
<organism evidence="20 21">
    <name type="scientific">Exserohilum turcicum (strain 28A)</name>
    <name type="common">Northern leaf blight fungus</name>
    <name type="synonym">Setosphaeria turcica</name>
    <dbReference type="NCBI Taxonomy" id="671987"/>
    <lineage>
        <taxon>Eukaryota</taxon>
        <taxon>Fungi</taxon>
        <taxon>Dikarya</taxon>
        <taxon>Ascomycota</taxon>
        <taxon>Pezizomycotina</taxon>
        <taxon>Dothideomycetes</taxon>
        <taxon>Pleosporomycetidae</taxon>
        <taxon>Pleosporales</taxon>
        <taxon>Pleosporineae</taxon>
        <taxon>Pleosporaceae</taxon>
        <taxon>Exserohilum</taxon>
    </lineage>
</organism>
<dbReference type="EC" id="1.14.14.1" evidence="15"/>
<dbReference type="PROSITE" id="PS00086">
    <property type="entry name" value="CYTOCHROME_P450"/>
    <property type="match status" value="1"/>
</dbReference>
<keyword evidence="9 15" id="KW-0521">NADP</keyword>
<dbReference type="PROSITE" id="PS50902">
    <property type="entry name" value="FLAVODOXIN_LIKE"/>
    <property type="match status" value="1"/>
</dbReference>
<dbReference type="PROSITE" id="PS51384">
    <property type="entry name" value="FAD_FR"/>
    <property type="match status" value="1"/>
</dbReference>
<dbReference type="GO" id="GO:0003958">
    <property type="term" value="F:NADPH-hemoprotein reductase activity"/>
    <property type="evidence" value="ECO:0007669"/>
    <property type="project" value="UniProtKB-UniRule"/>
</dbReference>
<dbReference type="GO" id="GO:0010181">
    <property type="term" value="F:FMN binding"/>
    <property type="evidence" value="ECO:0007669"/>
    <property type="project" value="UniProtKB-UniRule"/>
</dbReference>
<dbReference type="OrthoDB" id="1470350at2759"/>
<dbReference type="InterPro" id="IPR039261">
    <property type="entry name" value="FNR_nucleotide-bd"/>
</dbReference>
<dbReference type="AlphaFoldDB" id="R0INM4"/>
<accession>R0INM4</accession>